<organism evidence="3 4">
    <name type="scientific">Pyxicephalus adspersus</name>
    <name type="common">African bullfrog</name>
    <dbReference type="NCBI Taxonomy" id="30357"/>
    <lineage>
        <taxon>Eukaryota</taxon>
        <taxon>Metazoa</taxon>
        <taxon>Chordata</taxon>
        <taxon>Craniata</taxon>
        <taxon>Vertebrata</taxon>
        <taxon>Euteleostomi</taxon>
        <taxon>Amphibia</taxon>
        <taxon>Batrachia</taxon>
        <taxon>Anura</taxon>
        <taxon>Neobatrachia</taxon>
        <taxon>Ranoidea</taxon>
        <taxon>Pyxicephalidae</taxon>
        <taxon>Pyxicephalinae</taxon>
        <taxon>Pyxicephalus</taxon>
    </lineage>
</organism>
<evidence type="ECO:0000313" key="4">
    <source>
        <dbReference type="Proteomes" id="UP001181693"/>
    </source>
</evidence>
<dbReference type="GO" id="GO:0031396">
    <property type="term" value="P:regulation of protein ubiquitination"/>
    <property type="evidence" value="ECO:0007669"/>
    <property type="project" value="InterPro"/>
</dbReference>
<accession>A0AAV2ZZF6</accession>
<name>A0AAV2ZZF6_PYXAD</name>
<proteinExistence type="predicted"/>
<dbReference type="InterPro" id="IPR039061">
    <property type="entry name" value="MTBP"/>
</dbReference>
<sequence length="632" mass="71070">MERYVLVISWQRRTEGARDQQQALPAGLAEVQDVYTQLKDYSIKHTDTFPACSLSGDPGVKKWFFALQVAYASFQFSSSDWEDLSLGTSPDDGSEPPPCALDECICALQNSEEEDEDSRDSVSQIGLYEECADLLHQLADKLPAPGKALVDILLICPDVPKLKDCLLAVGAIKHLREWHAAKITILSRENKGWYKISNCLSASIVAPENLRDSLDPQELWRGSTEIYERKLGSEVDFPDFCLRATCDIITQPQSLKHSSVHNHNNSTNSSLPEVFHYFGSSLQFVQMVELSELPRYFISSHVFELCLTKNSVQGKSKLMLDQLCSLNDKVGAVFLLPCNVCSLPLPPESQRSSKKWKEYLARKPKDIKVPGIKLKGEYCSYYFLVQGLKNGACKATMLHSSNQINGAASLVMLHQRLRDKPETDNWDSSPLSNLPLLDGDQILRREKALAHTQALVVEEFFKRIDGDQRVSHMNINNLKALLNMTRDAVFNMYDCSLPNDMIKQDARPHNSGTTAAASQTAKVNPAEWPERNVLQNLEIFEKAQQRNRAFMLSSSAEHLLGRKDSQKEGLTLLDAKELLKYFTPQGLAVGELQPLQVQRGDNVFLLTPQLTPRKLTGMPFEKASECYYHNLE</sequence>
<dbReference type="PANTHER" id="PTHR14382:SF1">
    <property type="entry name" value="MDM2-BINDING PROTEIN"/>
    <property type="match status" value="1"/>
</dbReference>
<gene>
    <name evidence="3" type="ORF">GDO54_011724</name>
</gene>
<dbReference type="AlphaFoldDB" id="A0AAV2ZZF6"/>
<dbReference type="GO" id="GO:0034501">
    <property type="term" value="P:protein localization to kinetochore"/>
    <property type="evidence" value="ECO:0007669"/>
    <property type="project" value="TreeGrafter"/>
</dbReference>
<dbReference type="EMBL" id="DYDO01000005">
    <property type="protein sequence ID" value="DBA24016.1"/>
    <property type="molecule type" value="Genomic_DNA"/>
</dbReference>
<dbReference type="Pfam" id="PF14919">
    <property type="entry name" value="MTBP_mid"/>
    <property type="match status" value="1"/>
</dbReference>
<evidence type="ECO:0000259" key="2">
    <source>
        <dbReference type="Pfam" id="PF14919"/>
    </source>
</evidence>
<evidence type="ECO:0000259" key="1">
    <source>
        <dbReference type="Pfam" id="PF14918"/>
    </source>
</evidence>
<evidence type="ECO:0000313" key="3">
    <source>
        <dbReference type="EMBL" id="DBA24016.1"/>
    </source>
</evidence>
<dbReference type="InterPro" id="IPR029420">
    <property type="entry name" value="MTBP_central"/>
</dbReference>
<evidence type="ECO:0008006" key="5">
    <source>
        <dbReference type="Google" id="ProtNLM"/>
    </source>
</evidence>
<comment type="caution">
    <text evidence="3">The sequence shown here is derived from an EMBL/GenBank/DDBJ whole genome shotgun (WGS) entry which is preliminary data.</text>
</comment>
<reference evidence="3" key="1">
    <citation type="thesis" date="2020" institute="ProQuest LLC" country="789 East Eisenhower Parkway, Ann Arbor, MI, USA">
        <title>Comparative Genomics and Chromosome Evolution.</title>
        <authorList>
            <person name="Mudd A.B."/>
        </authorList>
    </citation>
    <scope>NUCLEOTIDE SEQUENCE</scope>
    <source>
        <strain evidence="3">1538</strain>
        <tissue evidence="3">Blood</tissue>
    </source>
</reference>
<keyword evidence="4" id="KW-1185">Reference proteome</keyword>
<feature type="domain" description="DM2" evidence="2">
    <location>
        <begin position="273"/>
        <end position="604"/>
    </location>
</feature>
<dbReference type="Proteomes" id="UP001181693">
    <property type="component" value="Unassembled WGS sequence"/>
</dbReference>
<dbReference type="InterPro" id="IPR029421">
    <property type="entry name" value="MTBP_N"/>
</dbReference>
<dbReference type="PANTHER" id="PTHR14382">
    <property type="entry name" value="MDM2-BINDING PROTEIN"/>
    <property type="match status" value="1"/>
</dbReference>
<dbReference type="Pfam" id="PF14918">
    <property type="entry name" value="MTBP_N"/>
    <property type="match status" value="1"/>
</dbReference>
<protein>
    <recommendedName>
        <fullName evidence="5">Mdm2-binding protein</fullName>
    </recommendedName>
</protein>
<dbReference type="GO" id="GO:0000776">
    <property type="term" value="C:kinetochore"/>
    <property type="evidence" value="ECO:0007669"/>
    <property type="project" value="TreeGrafter"/>
</dbReference>
<dbReference type="GO" id="GO:0007089">
    <property type="term" value="P:traversing start control point of mitotic cell cycle"/>
    <property type="evidence" value="ECO:0007669"/>
    <property type="project" value="TreeGrafter"/>
</dbReference>
<feature type="domain" description="DM2" evidence="1">
    <location>
        <begin position="1"/>
        <end position="244"/>
    </location>
</feature>